<dbReference type="Gene3D" id="3.30.750.24">
    <property type="entry name" value="STAS domain"/>
    <property type="match status" value="2"/>
</dbReference>
<dbReference type="PROSITE" id="PS50801">
    <property type="entry name" value="STAS"/>
    <property type="match status" value="2"/>
</dbReference>
<evidence type="ECO:0000313" key="5">
    <source>
        <dbReference type="Proteomes" id="UP000002008"/>
    </source>
</evidence>
<dbReference type="eggNOG" id="COG1922">
    <property type="taxonomic scope" value="Bacteria"/>
</dbReference>
<proteinExistence type="predicted"/>
<dbReference type="PATRIC" id="fig|324602.8.peg.1676"/>
<dbReference type="InParanoid" id="A9WAE3"/>
<reference evidence="5" key="1">
    <citation type="journal article" date="2011" name="BMC Genomics">
        <title>Complete genome sequence of the filamentous anoxygenic phototrophic bacterium Chloroflexus aurantiacus.</title>
        <authorList>
            <person name="Tang K.H."/>
            <person name="Barry K."/>
            <person name="Chertkov O."/>
            <person name="Dalin E."/>
            <person name="Han C.S."/>
            <person name="Hauser L.J."/>
            <person name="Honchak B.M."/>
            <person name="Karbach L.E."/>
            <person name="Land M.L."/>
            <person name="Lapidus A."/>
            <person name="Larimer F.W."/>
            <person name="Mikhailova N."/>
            <person name="Pitluck S."/>
            <person name="Pierson B.K."/>
            <person name="Blankenship R.E."/>
        </authorList>
    </citation>
    <scope>NUCLEOTIDE SEQUENCE [LARGE SCALE GENOMIC DNA]</scope>
    <source>
        <strain evidence="5">ATCC 29366 / DSM 635 / J-10-fl</strain>
    </source>
</reference>
<keyword evidence="2 4" id="KW-0808">Transferase</keyword>
<evidence type="ECO:0000313" key="4">
    <source>
        <dbReference type="EMBL" id="ABY34702.1"/>
    </source>
</evidence>
<dbReference type="PANTHER" id="PTHR34136:SF1">
    <property type="entry name" value="UDP-N-ACETYL-D-MANNOSAMINURONIC ACID TRANSFERASE"/>
    <property type="match status" value="1"/>
</dbReference>
<dbReference type="CDD" id="cd07043">
    <property type="entry name" value="STAS_anti-anti-sigma_factors"/>
    <property type="match status" value="2"/>
</dbReference>
<gene>
    <name evidence="4" type="ordered locus">Caur_1474</name>
</gene>
<dbReference type="InterPro" id="IPR002645">
    <property type="entry name" value="STAS_dom"/>
</dbReference>
<evidence type="ECO:0000259" key="3">
    <source>
        <dbReference type="PROSITE" id="PS50801"/>
    </source>
</evidence>
<feature type="domain" description="STAS" evidence="3">
    <location>
        <begin position="283"/>
        <end position="382"/>
    </location>
</feature>
<feature type="domain" description="STAS" evidence="3">
    <location>
        <begin position="386"/>
        <end position="494"/>
    </location>
</feature>
<dbReference type="HOGENOM" id="CLU_041635_0_0_0"/>
<dbReference type="Pfam" id="PF01740">
    <property type="entry name" value="STAS"/>
    <property type="match status" value="2"/>
</dbReference>
<keyword evidence="5" id="KW-1185">Reference proteome</keyword>
<dbReference type="PANTHER" id="PTHR34136">
    <property type="match status" value="1"/>
</dbReference>
<evidence type="ECO:0000256" key="2">
    <source>
        <dbReference type="ARBA" id="ARBA00022679"/>
    </source>
</evidence>
<dbReference type="EnsemblBacteria" id="ABY34702">
    <property type="protein sequence ID" value="ABY34702"/>
    <property type="gene ID" value="Caur_1474"/>
</dbReference>
<sequence length="505" mass="55779">MRKLLVILGVPIDNLTMAEALDRCDEFIAEGRATGRLHQIATVNADFVVNALHDPELRRILQEADMATADGMPLVWASRLLGGPLPGRVTGADMVPALAERAAQRGYSIFFLGAREGVAAKAAAILQERYPGLKVAGVLSPPPRSVLEMDRSIVETVKAAQPDILLVAFGNPKQEKWIRMYAHDLRVPIAIGVGGTFDMIVGVTKRAPLWMQRSGLEWVYRLVQEPRRLWKRYVHDFVYFGYFFFRQWWAMQRGSALSMVPNPEPAQVPPPIEPAAPPIPWPVLTVGHRLDVNNLESFRQEAYRLLGEQHYLILDLSQTQFLDSSALGALVALAKQARAKGGDLFLLNVQEPILRILDLLKLDRFFERFPDLSAIADRITQEQHPLPASSTTTHGWTIISAPRLFDAATATTFLNEASAKLDQGERLIIDCSGTTFMASAGMAALVKLDRLAREHNSALRLAGCSHDVLRTLQLVRLDQVLHIFPDVTAATTAPLPDTSVATEGA</sequence>
<dbReference type="RefSeq" id="WP_012257358.1">
    <property type="nucleotide sequence ID" value="NC_010175.1"/>
</dbReference>
<dbReference type="GO" id="GO:0016758">
    <property type="term" value="F:hexosyltransferase activity"/>
    <property type="evidence" value="ECO:0000318"/>
    <property type="project" value="GO_Central"/>
</dbReference>
<dbReference type="NCBIfam" id="TIGR00696">
    <property type="entry name" value="wecG_tagA_cpsF"/>
    <property type="match status" value="1"/>
</dbReference>
<dbReference type="InterPro" id="IPR036513">
    <property type="entry name" value="STAS_dom_sf"/>
</dbReference>
<dbReference type="GO" id="GO:0047244">
    <property type="term" value="F:N-acetylglucosaminyldiphosphoundecaprenol N-acetyl-beta-D-mannosaminyltransferase activity"/>
    <property type="evidence" value="ECO:0007669"/>
    <property type="project" value="UniProtKB-EC"/>
</dbReference>
<dbReference type="EMBL" id="CP000909">
    <property type="protein sequence ID" value="ABY34702.1"/>
    <property type="molecule type" value="Genomic_DNA"/>
</dbReference>
<dbReference type="CDD" id="cd06533">
    <property type="entry name" value="Glyco_transf_WecG_TagA"/>
    <property type="match status" value="1"/>
</dbReference>
<protein>
    <submittedName>
        <fullName evidence="4">Glycosyl transferase, WecB/TagA/CpsF family</fullName>
        <ecNumber evidence="4">2.4.1.187</ecNumber>
    </submittedName>
</protein>
<dbReference type="CAZy" id="GT26">
    <property type="family name" value="Glycosyltransferase Family 26"/>
</dbReference>
<accession>A9WAE3</accession>
<evidence type="ECO:0000256" key="1">
    <source>
        <dbReference type="ARBA" id="ARBA00022676"/>
    </source>
</evidence>
<dbReference type="Pfam" id="PF03808">
    <property type="entry name" value="Glyco_tran_WecG"/>
    <property type="match status" value="1"/>
</dbReference>
<name>A9WAE3_CHLAA</name>
<dbReference type="InterPro" id="IPR004629">
    <property type="entry name" value="WecG_TagA_CpsF"/>
</dbReference>
<dbReference type="eggNOG" id="COG1366">
    <property type="taxonomic scope" value="Bacteria"/>
</dbReference>
<dbReference type="SUPFAM" id="SSF52091">
    <property type="entry name" value="SpoIIaa-like"/>
    <property type="match status" value="2"/>
</dbReference>
<keyword evidence="1 4" id="KW-0328">Glycosyltransferase</keyword>
<dbReference type="Proteomes" id="UP000002008">
    <property type="component" value="Chromosome"/>
</dbReference>
<dbReference type="SMR" id="A9WAE3"/>
<organism evidence="4 5">
    <name type="scientific">Chloroflexus aurantiacus (strain ATCC 29366 / DSM 635 / J-10-fl)</name>
    <dbReference type="NCBI Taxonomy" id="324602"/>
    <lineage>
        <taxon>Bacteria</taxon>
        <taxon>Bacillati</taxon>
        <taxon>Chloroflexota</taxon>
        <taxon>Chloroflexia</taxon>
        <taxon>Chloroflexales</taxon>
        <taxon>Chloroflexineae</taxon>
        <taxon>Chloroflexaceae</taxon>
        <taxon>Chloroflexus</taxon>
    </lineage>
</organism>
<dbReference type="STRING" id="324602.Caur_1474"/>
<dbReference type="AlphaFoldDB" id="A9WAE3"/>
<dbReference type="KEGG" id="cau:Caur_1474"/>
<dbReference type="EC" id="2.4.1.187" evidence="4"/>